<protein>
    <submittedName>
        <fullName evidence="2">Unannotated protein</fullName>
    </submittedName>
</protein>
<dbReference type="Gene3D" id="3.30.9.10">
    <property type="entry name" value="D-Amino Acid Oxidase, subunit A, domain 2"/>
    <property type="match status" value="1"/>
</dbReference>
<dbReference type="AlphaFoldDB" id="A0A6J6F641"/>
<dbReference type="PANTHER" id="PTHR13847">
    <property type="entry name" value="SARCOSINE DEHYDROGENASE-RELATED"/>
    <property type="match status" value="1"/>
</dbReference>
<dbReference type="GO" id="GO:0005737">
    <property type="term" value="C:cytoplasm"/>
    <property type="evidence" value="ECO:0007669"/>
    <property type="project" value="TreeGrafter"/>
</dbReference>
<reference evidence="2" key="1">
    <citation type="submission" date="2020-05" db="EMBL/GenBank/DDBJ databases">
        <authorList>
            <person name="Chiriac C."/>
            <person name="Salcher M."/>
            <person name="Ghai R."/>
            <person name="Kavagutti S V."/>
        </authorList>
    </citation>
    <scope>NUCLEOTIDE SEQUENCE</scope>
</reference>
<dbReference type="Pfam" id="PF01266">
    <property type="entry name" value="DAO"/>
    <property type="match status" value="1"/>
</dbReference>
<dbReference type="Gene3D" id="3.50.50.60">
    <property type="entry name" value="FAD/NAD(P)-binding domain"/>
    <property type="match status" value="1"/>
</dbReference>
<dbReference type="EMBL" id="CAEZSR010000173">
    <property type="protein sequence ID" value="CAB4584016.1"/>
    <property type="molecule type" value="Genomic_DNA"/>
</dbReference>
<dbReference type="InterPro" id="IPR036188">
    <property type="entry name" value="FAD/NAD-bd_sf"/>
</dbReference>
<proteinExistence type="predicted"/>
<name>A0A6J6F641_9ZZZZ</name>
<organism evidence="2">
    <name type="scientific">freshwater metagenome</name>
    <dbReference type="NCBI Taxonomy" id="449393"/>
    <lineage>
        <taxon>unclassified sequences</taxon>
        <taxon>metagenomes</taxon>
        <taxon>ecological metagenomes</taxon>
    </lineage>
</organism>
<dbReference type="InterPro" id="IPR006076">
    <property type="entry name" value="FAD-dep_OxRdtase"/>
</dbReference>
<sequence length="477" mass="53521">MAIEDEQAGIQEFHLDAIADADPYPYWYEDVDEPDSNPTLVRTETCDLCIVGGGYTGLWTAIIAKERDPSRDVVLIDAHEIGSAASGRNGGFMEASLTHGVANGQQRFPDELPLLEELGLENLNAIEDAIRRYGIDCDYERTGVIDVATTSHSPSYLPELRDDYQQLRSLGQKVELLDAAAMRAQVNSPTYTGGLWRKDRAAIVDPARLVWGLKAAAMKLGVRIYEDTKATSMEKDGVGVLINTPLGRVRAGKVALATNAFKPLLNRMSHYIAPVYDYCMVTEPLTASQLAEIGWDKRQGLSDIANQFHYYRLTEDNRILWGGYDAIYFWRGKVNTELESRPETWAKLSKHFFDTFPQLEGLKFTHMWGGAIDTCSRFCVFWGRAWQGRVAYAVGYTGLGVASTRFGGEVMLDLLDGRRSRATETKFVQEKPLPFPPEPFRFVGIQATRWSLDREDTTGKRNLWLRGLDRFGLGFDS</sequence>
<dbReference type="SUPFAM" id="SSF51905">
    <property type="entry name" value="FAD/NAD(P)-binding domain"/>
    <property type="match status" value="1"/>
</dbReference>
<evidence type="ECO:0000259" key="1">
    <source>
        <dbReference type="Pfam" id="PF01266"/>
    </source>
</evidence>
<feature type="domain" description="FAD dependent oxidoreductase" evidence="1">
    <location>
        <begin position="47"/>
        <end position="413"/>
    </location>
</feature>
<dbReference type="PANTHER" id="PTHR13847:SF281">
    <property type="entry name" value="FAD DEPENDENT OXIDOREDUCTASE DOMAIN-CONTAINING PROTEIN"/>
    <property type="match status" value="1"/>
</dbReference>
<gene>
    <name evidence="2" type="ORF">UFOPK1493_03280</name>
</gene>
<evidence type="ECO:0000313" key="2">
    <source>
        <dbReference type="EMBL" id="CAB4584016.1"/>
    </source>
</evidence>
<accession>A0A6J6F641</accession>